<dbReference type="STRING" id="1126833.VN24_16680"/>
<dbReference type="KEGG" id="pbj:VN24_16680"/>
<dbReference type="RefSeq" id="WP_045671315.1">
    <property type="nucleotide sequence ID" value="NZ_CP011058.1"/>
</dbReference>
<name>A0A0D5NLK5_9BACL</name>
<protein>
    <submittedName>
        <fullName evidence="1">Uncharacterized protein</fullName>
    </submittedName>
</protein>
<evidence type="ECO:0000313" key="2">
    <source>
        <dbReference type="Proteomes" id="UP000032633"/>
    </source>
</evidence>
<keyword evidence="2" id="KW-1185">Reference proteome</keyword>
<proteinExistence type="predicted"/>
<dbReference type="Proteomes" id="UP000032633">
    <property type="component" value="Chromosome"/>
</dbReference>
<organism evidence="1 2">
    <name type="scientific">Paenibacillus beijingensis</name>
    <dbReference type="NCBI Taxonomy" id="1126833"/>
    <lineage>
        <taxon>Bacteria</taxon>
        <taxon>Bacillati</taxon>
        <taxon>Bacillota</taxon>
        <taxon>Bacilli</taxon>
        <taxon>Bacillales</taxon>
        <taxon>Paenibacillaceae</taxon>
        <taxon>Paenibacillus</taxon>
    </lineage>
</organism>
<dbReference type="HOGENOM" id="CLU_2466076_0_0_9"/>
<dbReference type="EMBL" id="CP011058">
    <property type="protein sequence ID" value="AJY75887.1"/>
    <property type="molecule type" value="Genomic_DNA"/>
</dbReference>
<sequence length="88" mass="10100">MMTLMPNFVNSSVSFGHLLIPRRNDRIQLGNLIGLSDYQGIELEDLRISCGNDDIPFGRLIFHSGPLTPFAKRKPNEPMMDRPRQWSE</sequence>
<accession>A0A0D5NLK5</accession>
<gene>
    <name evidence="1" type="ORF">VN24_16680</name>
</gene>
<dbReference type="AlphaFoldDB" id="A0A0D5NLK5"/>
<evidence type="ECO:0000313" key="1">
    <source>
        <dbReference type="EMBL" id="AJY75887.1"/>
    </source>
</evidence>
<reference evidence="1 2" key="1">
    <citation type="journal article" date="2015" name="J. Biotechnol.">
        <title>Complete genome sequence of Paenibacillus beijingensis 7188(T) (=DSM 24997(T)), a novel rhizobacterium from jujube garden soil.</title>
        <authorList>
            <person name="Kwak Y."/>
            <person name="Shin J.H."/>
        </authorList>
    </citation>
    <scope>NUCLEOTIDE SEQUENCE [LARGE SCALE GENOMIC DNA]</scope>
    <source>
        <strain evidence="1 2">DSM 24997</strain>
    </source>
</reference>
<reference evidence="2" key="2">
    <citation type="submission" date="2015-03" db="EMBL/GenBank/DDBJ databases">
        <title>Genome sequence of Paenibacillus beijingensis strain DSM 24997T.</title>
        <authorList>
            <person name="Kwak Y."/>
            <person name="Shin J.-H."/>
        </authorList>
    </citation>
    <scope>NUCLEOTIDE SEQUENCE [LARGE SCALE GENOMIC DNA]</scope>
    <source>
        <strain evidence="2">DSM 24997</strain>
    </source>
</reference>